<evidence type="ECO:0000256" key="2">
    <source>
        <dbReference type="ARBA" id="ARBA00022490"/>
    </source>
</evidence>
<dbReference type="InterPro" id="IPR002104">
    <property type="entry name" value="Integrase_catalytic"/>
</dbReference>
<evidence type="ECO:0000256" key="4">
    <source>
        <dbReference type="ARBA" id="ARBA00022829"/>
    </source>
</evidence>
<dbReference type="InterPro" id="IPR011010">
    <property type="entry name" value="DNA_brk_join_enz"/>
</dbReference>
<evidence type="ECO:0000259" key="10">
    <source>
        <dbReference type="PROSITE" id="PS51898"/>
    </source>
</evidence>
<dbReference type="HAMAP" id="MF_01808">
    <property type="entry name" value="Recomb_XerC_XerD"/>
    <property type="match status" value="1"/>
</dbReference>
<dbReference type="EMBL" id="BMWZ01000004">
    <property type="protein sequence ID" value="GGZ81500.1"/>
    <property type="molecule type" value="Genomic_DNA"/>
</dbReference>
<dbReference type="PROSITE" id="PS51900">
    <property type="entry name" value="CB"/>
    <property type="match status" value="1"/>
</dbReference>
<keyword evidence="2 9" id="KW-0963">Cytoplasm</keyword>
<reference evidence="12" key="1">
    <citation type="journal article" date="2014" name="Int. J. Syst. Evol. Microbiol.">
        <title>Complete genome sequence of Corynebacterium casei LMG S-19264T (=DSM 44701T), isolated from a smear-ripened cheese.</title>
        <authorList>
            <consortium name="US DOE Joint Genome Institute (JGI-PGF)"/>
            <person name="Walter F."/>
            <person name="Albersmeier A."/>
            <person name="Kalinowski J."/>
            <person name="Ruckert C."/>
        </authorList>
    </citation>
    <scope>NUCLEOTIDE SEQUENCE</scope>
    <source>
        <strain evidence="12">KCTC 12710</strain>
    </source>
</reference>
<dbReference type="Pfam" id="PF00589">
    <property type="entry name" value="Phage_integrase"/>
    <property type="match status" value="1"/>
</dbReference>
<feature type="active site" evidence="9">
    <location>
        <position position="260"/>
    </location>
</feature>
<feature type="domain" description="Tyr recombinase" evidence="10">
    <location>
        <begin position="122"/>
        <end position="305"/>
    </location>
</feature>
<dbReference type="PROSITE" id="PS51898">
    <property type="entry name" value="TYR_RECOMBINASE"/>
    <property type="match status" value="1"/>
</dbReference>
<comment type="subunit">
    <text evidence="9">Forms a cyclic heterotetrameric complex composed of two molecules of XerC and two molecules of XerD.</text>
</comment>
<dbReference type="GO" id="GO:0051301">
    <property type="term" value="P:cell division"/>
    <property type="evidence" value="ECO:0007669"/>
    <property type="project" value="UniProtKB-KW"/>
</dbReference>
<name>A0A918V9B6_9FLAO</name>
<dbReference type="GO" id="GO:0006313">
    <property type="term" value="P:DNA transposition"/>
    <property type="evidence" value="ECO:0007669"/>
    <property type="project" value="UniProtKB-UniRule"/>
</dbReference>
<evidence type="ECO:0000256" key="5">
    <source>
        <dbReference type="ARBA" id="ARBA00022908"/>
    </source>
</evidence>
<evidence type="ECO:0000256" key="1">
    <source>
        <dbReference type="ARBA" id="ARBA00004496"/>
    </source>
</evidence>
<proteinExistence type="inferred from homology"/>
<evidence type="ECO:0000256" key="6">
    <source>
        <dbReference type="ARBA" id="ARBA00023125"/>
    </source>
</evidence>
<evidence type="ECO:0000256" key="7">
    <source>
        <dbReference type="ARBA" id="ARBA00023172"/>
    </source>
</evidence>
<feature type="active site" description="O-(3'-phospho-DNA)-tyrosine intermediate" evidence="9">
    <location>
        <position position="292"/>
    </location>
</feature>
<keyword evidence="7 9" id="KW-0233">DNA recombination</keyword>
<evidence type="ECO:0000313" key="12">
    <source>
        <dbReference type="EMBL" id="GGZ81500.1"/>
    </source>
</evidence>
<keyword evidence="8 9" id="KW-0131">Cell cycle</keyword>
<keyword evidence="3 9" id="KW-0132">Cell division</keyword>
<dbReference type="InterPro" id="IPR013762">
    <property type="entry name" value="Integrase-like_cat_sf"/>
</dbReference>
<dbReference type="SUPFAM" id="SSF56349">
    <property type="entry name" value="DNA breaking-rejoining enzymes"/>
    <property type="match status" value="1"/>
</dbReference>
<evidence type="ECO:0000256" key="9">
    <source>
        <dbReference type="HAMAP-Rule" id="MF_01808"/>
    </source>
</evidence>
<accession>A0A918V9B6</accession>
<keyword evidence="13" id="KW-1185">Reference proteome</keyword>
<sequence>MLHKFITYNFKALTSIHMSFKSFTDYLLLEKNYSKLTVKAYNNDLNTFLDFVKTSYEVNTINDVNYAQIRSWIVSLVETKLSNRSINRKVSALNTYYKFLLKIGDIKSNPLSKHKALKTSKKVQIPFSETEMETVLDDLKFDNSFESTRDKLIIELFYSTGIRRIELVNLKLNNLDLNSKALKVLGKRNKERVVPLLDSVIETLHAYLKKRLELDEVVDEVFLFLTKKGVKIYETLVYRIINEYFSLASSKVKKSPHILRHSFATHLLNQGADLNAVKELLGHSSLASTQVYTHNSIAELKKVHVNAHPRSKK</sequence>
<dbReference type="GO" id="GO:0003677">
    <property type="term" value="F:DNA binding"/>
    <property type="evidence" value="ECO:0007669"/>
    <property type="project" value="UniProtKB-UniRule"/>
</dbReference>
<dbReference type="InterPro" id="IPR010998">
    <property type="entry name" value="Integrase_recombinase_N"/>
</dbReference>
<dbReference type="Gene3D" id="1.10.150.130">
    <property type="match status" value="1"/>
</dbReference>
<evidence type="ECO:0000256" key="3">
    <source>
        <dbReference type="ARBA" id="ARBA00022618"/>
    </source>
</evidence>
<gene>
    <name evidence="9 12" type="primary">xerC</name>
    <name evidence="12" type="ORF">GCM10007028_18830</name>
</gene>
<comment type="subcellular location">
    <subcellularLocation>
        <location evidence="1 9">Cytoplasm</location>
    </subcellularLocation>
</comment>
<reference evidence="12" key="2">
    <citation type="submission" date="2020-09" db="EMBL/GenBank/DDBJ databases">
        <authorList>
            <person name="Sun Q."/>
            <person name="Kim S."/>
        </authorList>
    </citation>
    <scope>NUCLEOTIDE SEQUENCE</scope>
    <source>
        <strain evidence="12">KCTC 12710</strain>
    </source>
</reference>
<feature type="domain" description="Core-binding (CB)" evidence="11">
    <location>
        <begin position="14"/>
        <end position="101"/>
    </location>
</feature>
<comment type="function">
    <text evidence="9">Site-specific tyrosine recombinase, which acts by catalyzing the cutting and rejoining of the recombining DNA molecules. The XerC-XerD complex is essential to convert dimers of the bacterial chromosome into monomers to permit their segregation at cell division. It also contributes to the segregational stability of plasmids.</text>
</comment>
<organism evidence="12 13">
    <name type="scientific">Algibacter mikhailovii</name>
    <dbReference type="NCBI Taxonomy" id="425498"/>
    <lineage>
        <taxon>Bacteria</taxon>
        <taxon>Pseudomonadati</taxon>
        <taxon>Bacteroidota</taxon>
        <taxon>Flavobacteriia</taxon>
        <taxon>Flavobacteriales</taxon>
        <taxon>Flavobacteriaceae</taxon>
        <taxon>Algibacter</taxon>
    </lineage>
</organism>
<dbReference type="GO" id="GO:0007059">
    <property type="term" value="P:chromosome segregation"/>
    <property type="evidence" value="ECO:0007669"/>
    <property type="project" value="UniProtKB-UniRule"/>
</dbReference>
<dbReference type="GO" id="GO:0009037">
    <property type="term" value="F:tyrosine-based site-specific recombinase activity"/>
    <property type="evidence" value="ECO:0007669"/>
    <property type="project" value="UniProtKB-UniRule"/>
</dbReference>
<feature type="active site" evidence="9">
    <location>
        <position position="257"/>
    </location>
</feature>
<dbReference type="PANTHER" id="PTHR30349:SF77">
    <property type="entry name" value="TYROSINE RECOMBINASE XERC"/>
    <property type="match status" value="1"/>
</dbReference>
<keyword evidence="6 9" id="KW-0238">DNA-binding</keyword>
<feature type="active site" evidence="9">
    <location>
        <position position="283"/>
    </location>
</feature>
<dbReference type="Proteomes" id="UP000636004">
    <property type="component" value="Unassembled WGS sequence"/>
</dbReference>
<dbReference type="InterPro" id="IPR023009">
    <property type="entry name" value="Tyrosine_recombinase_XerC/XerD"/>
</dbReference>
<feature type="active site" evidence="9">
    <location>
        <position position="187"/>
    </location>
</feature>
<keyword evidence="4 9" id="KW-0159">Chromosome partition</keyword>
<dbReference type="GO" id="GO:0005737">
    <property type="term" value="C:cytoplasm"/>
    <property type="evidence" value="ECO:0007669"/>
    <property type="project" value="UniProtKB-SubCell"/>
</dbReference>
<evidence type="ECO:0000259" key="11">
    <source>
        <dbReference type="PROSITE" id="PS51900"/>
    </source>
</evidence>
<dbReference type="InterPro" id="IPR044068">
    <property type="entry name" value="CB"/>
</dbReference>
<feature type="active site" evidence="9">
    <location>
        <position position="163"/>
    </location>
</feature>
<dbReference type="AlphaFoldDB" id="A0A918V9B6"/>
<dbReference type="Pfam" id="PF02899">
    <property type="entry name" value="Phage_int_SAM_1"/>
    <property type="match status" value="1"/>
</dbReference>
<dbReference type="PANTHER" id="PTHR30349">
    <property type="entry name" value="PHAGE INTEGRASE-RELATED"/>
    <property type="match status" value="1"/>
</dbReference>
<protein>
    <recommendedName>
        <fullName evidence="9">Tyrosine recombinase XerC</fullName>
    </recommendedName>
</protein>
<comment type="caution">
    <text evidence="12">The sequence shown here is derived from an EMBL/GenBank/DDBJ whole genome shotgun (WGS) entry which is preliminary data.</text>
</comment>
<comment type="similarity">
    <text evidence="9">Belongs to the 'phage' integrase family. XerC subfamily.</text>
</comment>
<dbReference type="Gene3D" id="1.10.443.10">
    <property type="entry name" value="Intergrase catalytic core"/>
    <property type="match status" value="1"/>
</dbReference>
<evidence type="ECO:0000313" key="13">
    <source>
        <dbReference type="Proteomes" id="UP000636004"/>
    </source>
</evidence>
<dbReference type="InterPro" id="IPR050090">
    <property type="entry name" value="Tyrosine_recombinase_XerCD"/>
</dbReference>
<keyword evidence="5 9" id="KW-0229">DNA integration</keyword>
<dbReference type="InterPro" id="IPR004107">
    <property type="entry name" value="Integrase_SAM-like_N"/>
</dbReference>
<evidence type="ECO:0000256" key="8">
    <source>
        <dbReference type="ARBA" id="ARBA00023306"/>
    </source>
</evidence>